<gene>
    <name evidence="3" type="ORF">BGZ97_009864</name>
</gene>
<dbReference type="OrthoDB" id="2404630at2759"/>
<evidence type="ECO:0000256" key="2">
    <source>
        <dbReference type="SAM" id="SignalP"/>
    </source>
</evidence>
<keyword evidence="2" id="KW-0732">Signal</keyword>
<feature type="signal peptide" evidence="2">
    <location>
        <begin position="1"/>
        <end position="22"/>
    </location>
</feature>
<keyword evidence="1" id="KW-0812">Transmembrane</keyword>
<evidence type="ECO:0000313" key="3">
    <source>
        <dbReference type="EMBL" id="KAG0277596.1"/>
    </source>
</evidence>
<name>A0A9P6UE26_9FUNG</name>
<dbReference type="Proteomes" id="UP000823405">
    <property type="component" value="Unassembled WGS sequence"/>
</dbReference>
<feature type="chain" id="PRO_5040450351" evidence="2">
    <location>
        <begin position="23"/>
        <end position="156"/>
    </location>
</feature>
<reference evidence="3" key="1">
    <citation type="journal article" date="2020" name="Fungal Divers.">
        <title>Resolving the Mortierellaceae phylogeny through synthesis of multi-gene phylogenetics and phylogenomics.</title>
        <authorList>
            <person name="Vandepol N."/>
            <person name="Liber J."/>
            <person name="Desiro A."/>
            <person name="Na H."/>
            <person name="Kennedy M."/>
            <person name="Barry K."/>
            <person name="Grigoriev I.V."/>
            <person name="Miller A.N."/>
            <person name="O'Donnell K."/>
            <person name="Stajich J.E."/>
            <person name="Bonito G."/>
        </authorList>
    </citation>
    <scope>NUCLEOTIDE SEQUENCE</scope>
    <source>
        <strain evidence="3">NVP60</strain>
    </source>
</reference>
<keyword evidence="1" id="KW-1133">Transmembrane helix</keyword>
<dbReference type="AlphaFoldDB" id="A0A9P6UE26"/>
<evidence type="ECO:0000256" key="1">
    <source>
        <dbReference type="SAM" id="Phobius"/>
    </source>
</evidence>
<keyword evidence="4" id="KW-1185">Reference proteome</keyword>
<keyword evidence="1" id="KW-0472">Membrane</keyword>
<accession>A0A9P6UE26</accession>
<dbReference type="EMBL" id="JAAAIN010004882">
    <property type="protein sequence ID" value="KAG0277596.1"/>
    <property type="molecule type" value="Genomic_DNA"/>
</dbReference>
<feature type="transmembrane region" description="Helical" evidence="1">
    <location>
        <begin position="136"/>
        <end position="155"/>
    </location>
</feature>
<protein>
    <submittedName>
        <fullName evidence="3">Uncharacterized protein</fullName>
    </submittedName>
</protein>
<proteinExistence type="predicted"/>
<comment type="caution">
    <text evidence="3">The sequence shown here is derived from an EMBL/GenBank/DDBJ whole genome shotgun (WGS) entry which is preliminary data.</text>
</comment>
<sequence>MRSSTLLLPLLAFITLLPNTSAQQQQQQPEEALACYQPSCSPLISLLQDCKISVDPTTGNISYPLEGNTTATTDKCLCTQKIVNAYDPCFTCGAENKKIQNRFSTQNLVDSCNLNFGALTVTMPGKTSSASHGSNAIISSTVLGALVFLGSVFVMV</sequence>
<evidence type="ECO:0000313" key="4">
    <source>
        <dbReference type="Proteomes" id="UP000823405"/>
    </source>
</evidence>
<organism evidence="3 4">
    <name type="scientific">Linnemannia gamsii</name>
    <dbReference type="NCBI Taxonomy" id="64522"/>
    <lineage>
        <taxon>Eukaryota</taxon>
        <taxon>Fungi</taxon>
        <taxon>Fungi incertae sedis</taxon>
        <taxon>Mucoromycota</taxon>
        <taxon>Mortierellomycotina</taxon>
        <taxon>Mortierellomycetes</taxon>
        <taxon>Mortierellales</taxon>
        <taxon>Mortierellaceae</taxon>
        <taxon>Linnemannia</taxon>
    </lineage>
</organism>